<feature type="transmembrane region" description="Helical" evidence="7">
    <location>
        <begin position="28"/>
        <end position="49"/>
    </location>
</feature>
<feature type="domain" description="Mce/MlaD" evidence="8">
    <location>
        <begin position="51"/>
        <end position="141"/>
    </location>
</feature>
<name>A0ABZ0EFA6_9BURK</name>
<keyword evidence="5 7" id="KW-1133">Transmembrane helix</keyword>
<protein>
    <submittedName>
        <fullName evidence="9">MlaD family protein</fullName>
    </submittedName>
</protein>
<keyword evidence="4 7" id="KW-0812">Transmembrane</keyword>
<dbReference type="InterPro" id="IPR051800">
    <property type="entry name" value="PqiA-PqiB_transport"/>
</dbReference>
<evidence type="ECO:0000256" key="4">
    <source>
        <dbReference type="ARBA" id="ARBA00022692"/>
    </source>
</evidence>
<organism evidence="9 10">
    <name type="scientific">Paraburkholderia kirstenboschensis</name>
    <dbReference type="NCBI Taxonomy" id="1245436"/>
    <lineage>
        <taxon>Bacteria</taxon>
        <taxon>Pseudomonadati</taxon>
        <taxon>Pseudomonadota</taxon>
        <taxon>Betaproteobacteria</taxon>
        <taxon>Burkholderiales</taxon>
        <taxon>Burkholderiaceae</taxon>
        <taxon>Paraburkholderia</taxon>
    </lineage>
</organism>
<evidence type="ECO:0000259" key="8">
    <source>
        <dbReference type="Pfam" id="PF02470"/>
    </source>
</evidence>
<dbReference type="Proteomes" id="UP001302652">
    <property type="component" value="Chromosome 2"/>
</dbReference>
<dbReference type="Pfam" id="PF02470">
    <property type="entry name" value="MlaD"/>
    <property type="match status" value="3"/>
</dbReference>
<keyword evidence="10" id="KW-1185">Reference proteome</keyword>
<dbReference type="PANTHER" id="PTHR30462">
    <property type="entry name" value="INTERMEMBRANE TRANSPORT PROTEIN PQIB-RELATED"/>
    <property type="match status" value="1"/>
</dbReference>
<dbReference type="EMBL" id="CP136512">
    <property type="protein sequence ID" value="WOD15919.1"/>
    <property type="molecule type" value="Genomic_DNA"/>
</dbReference>
<evidence type="ECO:0000256" key="3">
    <source>
        <dbReference type="ARBA" id="ARBA00022519"/>
    </source>
</evidence>
<proteinExistence type="predicted"/>
<dbReference type="InterPro" id="IPR003399">
    <property type="entry name" value="Mce/MlaD"/>
</dbReference>
<gene>
    <name evidence="9" type="ORF">RW095_22075</name>
</gene>
<accession>A0ABZ0EFA6</accession>
<dbReference type="RefSeq" id="WP_317018351.1">
    <property type="nucleotide sequence ID" value="NZ_CP136512.1"/>
</dbReference>
<evidence type="ECO:0000313" key="9">
    <source>
        <dbReference type="EMBL" id="WOD15919.1"/>
    </source>
</evidence>
<reference evidence="9 10" key="1">
    <citation type="submission" date="2023-10" db="EMBL/GenBank/DDBJ databases">
        <title>Surface-active antibiotics is a multifunctional adaptation for post-fire microbes.</title>
        <authorList>
            <person name="Liu M.D."/>
            <person name="Du Y."/>
            <person name="Koupaei S.K."/>
            <person name="Kim N.R."/>
            <person name="Zhang W."/>
            <person name="Traxler M.F."/>
        </authorList>
    </citation>
    <scope>NUCLEOTIDE SEQUENCE [LARGE SCALE GENOMIC DNA]</scope>
    <source>
        <strain evidence="9 10">F3</strain>
    </source>
</reference>
<feature type="domain" description="Mce/MlaD" evidence="8">
    <location>
        <begin position="298"/>
        <end position="403"/>
    </location>
</feature>
<feature type="domain" description="Mce/MlaD" evidence="8">
    <location>
        <begin position="168"/>
        <end position="227"/>
    </location>
</feature>
<evidence type="ECO:0000256" key="7">
    <source>
        <dbReference type="SAM" id="Phobius"/>
    </source>
</evidence>
<comment type="subcellular location">
    <subcellularLocation>
        <location evidence="1">Cell inner membrane</location>
    </subcellularLocation>
</comment>
<sequence length="541" mass="58240">MSDPVDRPGASGVPEAVATPRSRWRIQIIWLVPLIAVLIGGWLAAKAIVERGPTVTISFETGEGLEAGKTKIKFKNVDIGVVKSVALSSDHRRVIATAELTREASPLLVDDTRFWMVRPRISGGTVSGIGTLLTGSFIGMDVGNSTKPRHDYTGLEIPPVFASGVPGREFILKGADMGSLDVGSPIYYRRLQVGQITSYQLDPDGKGVTMHVFVNSPYDKYVRADSRFWQASGVDVSLDATGVKVNTESLVAILIGGLAFETPDDAADDAEAAAKTQFVLFHDRAEAMRRHDRIVDTYALVFKESVRGLAVGAPVDFLGIVVGEVVAINTRYDPVAKQFSIPVEIHLFPERFTSRYTKGDQGAGGRLTADRQKLAQTLVDHGLRAQLRTGNLLTGQLYVAVDFFPNAPKGKLDWSANPPELPTAPGGLQSLQESVTSLLAKLNQIPFGGIGKGAQKTLTDADSLLRQLRTDVVPQARDTLAAAQTALNSANGALQPDSALSQSTSDAMTELARTASAFRSLADYLERHPEALIRGKQEDKK</sequence>
<evidence type="ECO:0000256" key="2">
    <source>
        <dbReference type="ARBA" id="ARBA00022475"/>
    </source>
</evidence>
<keyword evidence="3" id="KW-0997">Cell inner membrane</keyword>
<keyword evidence="6 7" id="KW-0472">Membrane</keyword>
<evidence type="ECO:0000256" key="6">
    <source>
        <dbReference type="ARBA" id="ARBA00023136"/>
    </source>
</evidence>
<evidence type="ECO:0000256" key="1">
    <source>
        <dbReference type="ARBA" id="ARBA00004533"/>
    </source>
</evidence>
<evidence type="ECO:0000313" key="10">
    <source>
        <dbReference type="Proteomes" id="UP001302652"/>
    </source>
</evidence>
<evidence type="ECO:0000256" key="5">
    <source>
        <dbReference type="ARBA" id="ARBA00022989"/>
    </source>
</evidence>
<keyword evidence="2" id="KW-1003">Cell membrane</keyword>
<dbReference type="PANTHER" id="PTHR30462:SF0">
    <property type="entry name" value="INTERMEMBRANE TRANSPORT PROTEIN YEBT"/>
    <property type="match status" value="1"/>
</dbReference>